<sequence>MVKRRKSLWPRPRDRRRSTRRGPASAPPLVQALVPNTSSSSGTREYSHGAQTPEPIGDYTVEDLKRSMSDMSATLQSRTEDLLMLIRHSPLYTAPPCRLSPEALAHLRQVCTPSGLPSAVSAPAAVASSSRPPTRKDKRRDRKRKRPSAKASGTTLASPQKKSTRRGRVTPPDTQNSNDDSLVPASPVPVSPVALPPPASVSFIDDPFTAPTSSRESPRRHTAQDKGKGRASASALPAQRKSVRPRKSANRLPILHHGQSQQSDSDAGPSSRPSKRRRTEGADGRTLGPAASTRSAPTPVDDAGDFALDFQMLDLPDVTSLPWVSATLDSESSAYVPPGVQSLVDGTPAPFLIGAGNGC</sequence>
<protein>
    <submittedName>
        <fullName evidence="1">Uncharacterized protein</fullName>
    </submittedName>
</protein>
<comment type="caution">
    <text evidence="1">The sequence shown here is derived from an EMBL/GenBank/DDBJ whole genome shotgun (WGS) entry which is preliminary data.</text>
</comment>
<proteinExistence type="predicted"/>
<organism evidence="1 2">
    <name type="scientific">Auriscalpium vulgare</name>
    <dbReference type="NCBI Taxonomy" id="40419"/>
    <lineage>
        <taxon>Eukaryota</taxon>
        <taxon>Fungi</taxon>
        <taxon>Dikarya</taxon>
        <taxon>Basidiomycota</taxon>
        <taxon>Agaricomycotina</taxon>
        <taxon>Agaricomycetes</taxon>
        <taxon>Russulales</taxon>
        <taxon>Auriscalpiaceae</taxon>
        <taxon>Auriscalpium</taxon>
    </lineage>
</organism>
<evidence type="ECO:0000313" key="1">
    <source>
        <dbReference type="EMBL" id="KAI0051746.1"/>
    </source>
</evidence>
<evidence type="ECO:0000313" key="2">
    <source>
        <dbReference type="Proteomes" id="UP000814033"/>
    </source>
</evidence>
<accession>A0ACB8S6D8</accession>
<reference evidence="1" key="1">
    <citation type="submission" date="2021-02" db="EMBL/GenBank/DDBJ databases">
        <authorList>
            <consortium name="DOE Joint Genome Institute"/>
            <person name="Ahrendt S."/>
            <person name="Looney B.P."/>
            <person name="Miyauchi S."/>
            <person name="Morin E."/>
            <person name="Drula E."/>
            <person name="Courty P.E."/>
            <person name="Chicoki N."/>
            <person name="Fauchery L."/>
            <person name="Kohler A."/>
            <person name="Kuo A."/>
            <person name="Labutti K."/>
            <person name="Pangilinan J."/>
            <person name="Lipzen A."/>
            <person name="Riley R."/>
            <person name="Andreopoulos W."/>
            <person name="He G."/>
            <person name="Johnson J."/>
            <person name="Barry K.W."/>
            <person name="Grigoriev I.V."/>
            <person name="Nagy L."/>
            <person name="Hibbett D."/>
            <person name="Henrissat B."/>
            <person name="Matheny P.B."/>
            <person name="Labbe J."/>
            <person name="Martin F."/>
        </authorList>
    </citation>
    <scope>NUCLEOTIDE SEQUENCE</scope>
    <source>
        <strain evidence="1">FP105234-sp</strain>
    </source>
</reference>
<gene>
    <name evidence="1" type="ORF">FA95DRAFT_199857</name>
</gene>
<keyword evidence="2" id="KW-1185">Reference proteome</keyword>
<name>A0ACB8S6D8_9AGAM</name>
<dbReference type="EMBL" id="MU275850">
    <property type="protein sequence ID" value="KAI0051746.1"/>
    <property type="molecule type" value="Genomic_DNA"/>
</dbReference>
<dbReference type="Proteomes" id="UP000814033">
    <property type="component" value="Unassembled WGS sequence"/>
</dbReference>
<reference evidence="1" key="2">
    <citation type="journal article" date="2022" name="New Phytol.">
        <title>Evolutionary transition to the ectomycorrhizal habit in the genomes of a hyperdiverse lineage of mushroom-forming fungi.</title>
        <authorList>
            <person name="Looney B."/>
            <person name="Miyauchi S."/>
            <person name="Morin E."/>
            <person name="Drula E."/>
            <person name="Courty P.E."/>
            <person name="Kohler A."/>
            <person name="Kuo A."/>
            <person name="LaButti K."/>
            <person name="Pangilinan J."/>
            <person name="Lipzen A."/>
            <person name="Riley R."/>
            <person name="Andreopoulos W."/>
            <person name="He G."/>
            <person name="Johnson J."/>
            <person name="Nolan M."/>
            <person name="Tritt A."/>
            <person name="Barry K.W."/>
            <person name="Grigoriev I.V."/>
            <person name="Nagy L.G."/>
            <person name="Hibbett D."/>
            <person name="Henrissat B."/>
            <person name="Matheny P.B."/>
            <person name="Labbe J."/>
            <person name="Martin F.M."/>
        </authorList>
    </citation>
    <scope>NUCLEOTIDE SEQUENCE</scope>
    <source>
        <strain evidence="1">FP105234-sp</strain>
    </source>
</reference>